<feature type="region of interest" description="Disordered" evidence="1">
    <location>
        <begin position="227"/>
        <end position="248"/>
    </location>
</feature>
<reference evidence="2 3" key="1">
    <citation type="submission" date="2020-10" db="EMBL/GenBank/DDBJ databases">
        <title>Plant Genome Project.</title>
        <authorList>
            <person name="Zhang R.-G."/>
        </authorList>
    </citation>
    <scope>NUCLEOTIDE SEQUENCE [LARGE SCALE GENOMIC DNA]</scope>
    <source>
        <strain evidence="2">FAFU-HL-1</strain>
        <tissue evidence="2">Leaf</tissue>
    </source>
</reference>
<evidence type="ECO:0008006" key="4">
    <source>
        <dbReference type="Google" id="ProtNLM"/>
    </source>
</evidence>
<evidence type="ECO:0000313" key="2">
    <source>
        <dbReference type="EMBL" id="KAF9663050.1"/>
    </source>
</evidence>
<dbReference type="Gene3D" id="3.60.10.10">
    <property type="entry name" value="Endonuclease/exonuclease/phosphatase"/>
    <property type="match status" value="1"/>
</dbReference>
<feature type="compositionally biased region" description="Polar residues" evidence="1">
    <location>
        <begin position="79"/>
        <end position="96"/>
    </location>
</feature>
<comment type="caution">
    <text evidence="2">The sequence shown here is derived from an EMBL/GenBank/DDBJ whole genome shotgun (WGS) entry which is preliminary data.</text>
</comment>
<dbReference type="Proteomes" id="UP000657918">
    <property type="component" value="Unassembled WGS sequence"/>
</dbReference>
<name>A0A835MEB6_9ROSI</name>
<evidence type="ECO:0000256" key="1">
    <source>
        <dbReference type="SAM" id="MobiDB-lite"/>
    </source>
</evidence>
<feature type="compositionally biased region" description="Basic residues" evidence="1">
    <location>
        <begin position="238"/>
        <end position="248"/>
    </location>
</feature>
<dbReference type="AlphaFoldDB" id="A0A835MEB6"/>
<feature type="compositionally biased region" description="Polar residues" evidence="1">
    <location>
        <begin position="207"/>
        <end position="219"/>
    </location>
</feature>
<organism evidence="2 3">
    <name type="scientific">Salix dunnii</name>
    <dbReference type="NCBI Taxonomy" id="1413687"/>
    <lineage>
        <taxon>Eukaryota</taxon>
        <taxon>Viridiplantae</taxon>
        <taxon>Streptophyta</taxon>
        <taxon>Embryophyta</taxon>
        <taxon>Tracheophyta</taxon>
        <taxon>Spermatophyta</taxon>
        <taxon>Magnoliopsida</taxon>
        <taxon>eudicotyledons</taxon>
        <taxon>Gunneridae</taxon>
        <taxon>Pentapetalae</taxon>
        <taxon>rosids</taxon>
        <taxon>fabids</taxon>
        <taxon>Malpighiales</taxon>
        <taxon>Salicaceae</taxon>
        <taxon>Saliceae</taxon>
        <taxon>Salix</taxon>
    </lineage>
</organism>
<feature type="compositionally biased region" description="Polar residues" evidence="1">
    <location>
        <begin position="60"/>
        <end position="70"/>
    </location>
</feature>
<keyword evidence="3" id="KW-1185">Reference proteome</keyword>
<feature type="region of interest" description="Disordered" evidence="1">
    <location>
        <begin position="56"/>
        <end position="96"/>
    </location>
</feature>
<proteinExistence type="predicted"/>
<sequence length="614" mass="68704">MNGCLLTVQAARFMAILAKKLDQLFLRNLSWRRDQTQLSGLPPCQPNTNDTFNLDVPTKANPNPSLNTHQAGPAGVPSREQTNILNPKASKPNQTDPFDILAKITTSIPNPKNNLPLHPKHNAAPNLIPHLPFQGPSILNLNLATTSSTYHTTMNNPPLGSQVKGKEKIHPLTSTGESDEEIPIQSAQVLTDHMAENCPLSKMDSLGNHSISQDTTEDATSVIGTLAEAHDHSPSPSPKKKKKGGKKKKLRAVKSWINKCHLNMFGLLETKVSQNNLPLVESKLNLQGWKFLSNIFDENPCRIFVGWNSQYFNLSLVHSTAQWVTCEAVFLTTGETLVVTFVYGSNTPAGRKPLWDYIVNAGHLFSSRPWLILGDFNAVMQPEQRSGGDSRWHNYHEDFCMATHQAQITSLPFTDHSPMVAQLGIPPPGRHNQFKFLNLWANRDDFLPLVQAAWQMPARGNPMRRLLLKLKNVKIALKSFHKCNTSHITTRVTEAKIAWNAAQLALDRDPSNKDLLEVERRAAGFFASTSHDEEAMLKQKSRVQWLQLGDKNTGFFHKTILHRQTRNRINSLKDEEGNLTSNQQAMGKIAANYFENLLNNTHPPLPTLNLSFIY</sequence>
<gene>
    <name evidence="2" type="ORF">SADUNF_Sadunf18G0117900</name>
</gene>
<dbReference type="SUPFAM" id="SSF56219">
    <property type="entry name" value="DNase I-like"/>
    <property type="match status" value="1"/>
</dbReference>
<dbReference type="InterPro" id="IPR036691">
    <property type="entry name" value="Endo/exonu/phosph_ase_sf"/>
</dbReference>
<accession>A0A835MEB6</accession>
<evidence type="ECO:0000313" key="3">
    <source>
        <dbReference type="Proteomes" id="UP000657918"/>
    </source>
</evidence>
<dbReference type="OrthoDB" id="851867at2759"/>
<protein>
    <recommendedName>
        <fullName evidence="4">Endonuclease/exonuclease/phosphatase domain-containing protein</fullName>
    </recommendedName>
</protein>
<feature type="region of interest" description="Disordered" evidence="1">
    <location>
        <begin position="200"/>
        <end position="219"/>
    </location>
</feature>
<dbReference type="EMBL" id="JADGMS010000018">
    <property type="protein sequence ID" value="KAF9663050.1"/>
    <property type="molecule type" value="Genomic_DNA"/>
</dbReference>